<reference evidence="1 2" key="1">
    <citation type="submission" date="2017-01" db="EMBL/GenBank/DDBJ databases">
        <authorList>
            <person name="Mah S.A."/>
            <person name="Swanson W.J."/>
            <person name="Moy G.W."/>
            <person name="Vacquier V.D."/>
        </authorList>
    </citation>
    <scope>NUCLEOTIDE SEQUENCE [LARGE SCALE GENOMIC DNA]</scope>
    <source>
        <strain evidence="1 2">DSM 7027</strain>
    </source>
</reference>
<proteinExistence type="predicted"/>
<dbReference type="RefSeq" id="WP_076465971.1">
    <property type="nucleotide sequence ID" value="NZ_FTMN01000013.1"/>
</dbReference>
<organism evidence="1 2">
    <name type="scientific">Marinobacterium stanieri</name>
    <dbReference type="NCBI Taxonomy" id="49186"/>
    <lineage>
        <taxon>Bacteria</taxon>
        <taxon>Pseudomonadati</taxon>
        <taxon>Pseudomonadota</taxon>
        <taxon>Gammaproteobacteria</taxon>
        <taxon>Oceanospirillales</taxon>
        <taxon>Oceanospirillaceae</taxon>
        <taxon>Marinobacterium</taxon>
    </lineage>
</organism>
<evidence type="ECO:0000313" key="2">
    <source>
        <dbReference type="Proteomes" id="UP000186895"/>
    </source>
</evidence>
<sequence>MQTTAVTGIKIMADKAGFHRMIVILLAGITLPTMAASEIDPPLSPYVTQSQIQGIALSNTRGVVGVNLSAGDSNDQINARALSLSTGPGVSSARNQTQQHVHLISESPNSTISKIEGKAFSNSRGLISVNLVSGAGNAQTNAIAISLSTNGVAVSENELSMSVSGQPVTVDDSLTSSHSRETSISADAFVDAKGVLQINQLAGSGNATSNSFGLSVSLGSTP</sequence>
<accession>A0A1N6X7T9</accession>
<dbReference type="EMBL" id="FTMN01000013">
    <property type="protein sequence ID" value="SIQ98340.1"/>
    <property type="molecule type" value="Genomic_DNA"/>
</dbReference>
<evidence type="ECO:0000313" key="1">
    <source>
        <dbReference type="EMBL" id="SIQ98340.1"/>
    </source>
</evidence>
<dbReference type="STRING" id="49186.SAMN05421647_1132"/>
<keyword evidence="2" id="KW-1185">Reference proteome</keyword>
<gene>
    <name evidence="1" type="ORF">SAMN05421647_1132</name>
</gene>
<protein>
    <submittedName>
        <fullName evidence="1">Uncharacterized protein</fullName>
    </submittedName>
</protein>
<dbReference type="AlphaFoldDB" id="A0A1N6X7T9"/>
<dbReference type="Proteomes" id="UP000186895">
    <property type="component" value="Unassembled WGS sequence"/>
</dbReference>
<name>A0A1N6X7T9_9GAMM</name>